<gene>
    <name evidence="1" type="ORF">B9G79_00780</name>
</gene>
<protein>
    <submittedName>
        <fullName evidence="1">Uncharacterized protein</fullName>
    </submittedName>
</protein>
<organism evidence="1 2">
    <name type="scientific">Bdellovibrio bacteriovorus</name>
    <dbReference type="NCBI Taxonomy" id="959"/>
    <lineage>
        <taxon>Bacteria</taxon>
        <taxon>Pseudomonadati</taxon>
        <taxon>Bdellovibrionota</taxon>
        <taxon>Bdellovibrionia</taxon>
        <taxon>Bdellovibrionales</taxon>
        <taxon>Pseudobdellovibrionaceae</taxon>
        <taxon>Bdellovibrio</taxon>
    </lineage>
</organism>
<name>A0A1Z3N413_BDEBC</name>
<sequence length="279" mass="32300">MIQCPRCGIQVTELHPVDPELISKLQAAGESNLPPQVCAGCISDLKRTVATSSGGVLMQQERAREQHRLQLWKSRVMLIKKARMCMGQKLYSEAAISYEKYLKILDIVFDIKKGEKLKPEAFKESARTTELTVVASVYWDLLRIYDTHEKYQDRMMNAAKQLSMFIQFTPIYPDIIRKAESFQKTAKNPQIVKQFLKMSDKERPRCFIATSAFENPAAFEVMQLRAFRDTQLRTHNWGRKFIAVYYKYSPRIACLLDKHSWLKPSVRAALRVLIKCVSR</sequence>
<dbReference type="AlphaFoldDB" id="A0A1Z3N413"/>
<dbReference type="OrthoDB" id="5290555at2"/>
<evidence type="ECO:0000313" key="2">
    <source>
        <dbReference type="Proteomes" id="UP000197003"/>
    </source>
</evidence>
<evidence type="ECO:0000313" key="1">
    <source>
        <dbReference type="EMBL" id="ASD62199.1"/>
    </source>
</evidence>
<dbReference type="InterPro" id="IPR049886">
    <property type="entry name" value="CFI_box_CTERM_dom"/>
</dbReference>
<reference evidence="1 2" key="1">
    <citation type="submission" date="2017-04" db="EMBL/GenBank/DDBJ databases">
        <title>Whole genome sequence of Bdellovibrio bacteriovorus strain SSB218315.</title>
        <authorList>
            <person name="Oyedara O."/>
            <person name="Rodriguez-Perez M.A."/>
        </authorList>
    </citation>
    <scope>NUCLEOTIDE SEQUENCE [LARGE SCALE GENOMIC DNA]</scope>
    <source>
        <strain evidence="1 2">SSB218315</strain>
    </source>
</reference>
<proteinExistence type="predicted"/>
<dbReference type="Proteomes" id="UP000197003">
    <property type="component" value="Chromosome"/>
</dbReference>
<dbReference type="NCBIfam" id="NF041770">
    <property type="entry name" value="CFI_box_CTERM"/>
    <property type="match status" value="1"/>
</dbReference>
<dbReference type="EMBL" id="CP020946">
    <property type="protein sequence ID" value="ASD62199.1"/>
    <property type="molecule type" value="Genomic_DNA"/>
</dbReference>
<accession>A0A1Z3N413</accession>